<evidence type="ECO:0000259" key="5">
    <source>
        <dbReference type="Pfam" id="PF02836"/>
    </source>
</evidence>
<evidence type="ECO:0000256" key="3">
    <source>
        <dbReference type="ARBA" id="ARBA00022801"/>
    </source>
</evidence>
<protein>
    <recommendedName>
        <fullName evidence="2">beta-galactosidase</fullName>
        <ecNumber evidence="2">3.2.1.23</ecNumber>
    </recommendedName>
</protein>
<dbReference type="Pfam" id="PF16353">
    <property type="entry name" value="LacZ_4"/>
    <property type="match status" value="1"/>
</dbReference>
<evidence type="ECO:0000313" key="8">
    <source>
        <dbReference type="EMBL" id="GAH48316.1"/>
    </source>
</evidence>
<dbReference type="SUPFAM" id="SSF49303">
    <property type="entry name" value="beta-Galactosidase/glucuronidase domain"/>
    <property type="match status" value="1"/>
</dbReference>
<keyword evidence="4" id="KW-0326">Glycosidase</keyword>
<evidence type="ECO:0000256" key="1">
    <source>
        <dbReference type="ARBA" id="ARBA00001412"/>
    </source>
</evidence>
<dbReference type="InterPro" id="IPR032312">
    <property type="entry name" value="LacZ_4"/>
</dbReference>
<dbReference type="SUPFAM" id="SSF51445">
    <property type="entry name" value="(Trans)glycosidases"/>
    <property type="match status" value="1"/>
</dbReference>
<dbReference type="Gene3D" id="3.20.20.80">
    <property type="entry name" value="Glycosidases"/>
    <property type="match status" value="1"/>
</dbReference>
<dbReference type="Pfam" id="PF02929">
    <property type="entry name" value="Bgal_small_N"/>
    <property type="match status" value="1"/>
</dbReference>
<dbReference type="EC" id="3.2.1.23" evidence="2"/>
<evidence type="ECO:0000256" key="2">
    <source>
        <dbReference type="ARBA" id="ARBA00012756"/>
    </source>
</evidence>
<dbReference type="SUPFAM" id="SSF74650">
    <property type="entry name" value="Galactose mutarotase-like"/>
    <property type="match status" value="1"/>
</dbReference>
<organism evidence="8">
    <name type="scientific">marine sediment metagenome</name>
    <dbReference type="NCBI Taxonomy" id="412755"/>
    <lineage>
        <taxon>unclassified sequences</taxon>
        <taxon>metagenomes</taxon>
        <taxon>ecological metagenomes</taxon>
    </lineage>
</organism>
<evidence type="ECO:0000259" key="7">
    <source>
        <dbReference type="Pfam" id="PF16353"/>
    </source>
</evidence>
<dbReference type="InterPro" id="IPR014718">
    <property type="entry name" value="GH-type_carb-bd"/>
</dbReference>
<dbReference type="InterPro" id="IPR004199">
    <property type="entry name" value="B-gal_small/dom_5"/>
</dbReference>
<dbReference type="PANTHER" id="PTHR46323:SF2">
    <property type="entry name" value="BETA-GALACTOSIDASE"/>
    <property type="match status" value="1"/>
</dbReference>
<reference evidence="8" key="1">
    <citation type="journal article" date="2014" name="Front. Microbiol.">
        <title>High frequency of phylogenetically diverse reductive dehalogenase-homologous genes in deep subseafloor sedimentary metagenomes.</title>
        <authorList>
            <person name="Kawai M."/>
            <person name="Futagami T."/>
            <person name="Toyoda A."/>
            <person name="Takaki Y."/>
            <person name="Nishi S."/>
            <person name="Hori S."/>
            <person name="Arai W."/>
            <person name="Tsubouchi T."/>
            <person name="Morono Y."/>
            <person name="Uchiyama I."/>
            <person name="Ito T."/>
            <person name="Fujiyama A."/>
            <person name="Inagaki F."/>
            <person name="Takami H."/>
        </authorList>
    </citation>
    <scope>NUCLEOTIDE SEQUENCE</scope>
    <source>
        <strain evidence="8">Expedition CK06-06</strain>
    </source>
</reference>
<dbReference type="EMBL" id="BARU01022970">
    <property type="protein sequence ID" value="GAH48316.1"/>
    <property type="molecule type" value="Genomic_DNA"/>
</dbReference>
<keyword evidence="3" id="KW-0378">Hydrolase</keyword>
<dbReference type="GO" id="GO:0009341">
    <property type="term" value="C:beta-galactosidase complex"/>
    <property type="evidence" value="ECO:0007669"/>
    <property type="project" value="InterPro"/>
</dbReference>
<dbReference type="InterPro" id="IPR013783">
    <property type="entry name" value="Ig-like_fold"/>
</dbReference>
<dbReference type="InterPro" id="IPR017853">
    <property type="entry name" value="GH"/>
</dbReference>
<dbReference type="InterPro" id="IPR011013">
    <property type="entry name" value="Gal_mutarotase_sf_dom"/>
</dbReference>
<dbReference type="AlphaFoldDB" id="X1FRJ9"/>
<sequence>LIWDWVDQGLFKKTEEGEEFWAYGGDFGPPGMPSDRNFCINGLVFPDRKLHPHIWEVKKVYQYIKVKPLDLEKGKIEIHNTYDFTSLISFEMEWIVMGDEKKITGGTLPPLDIAPRNSRVVSLPLHGILPEPGVEYFLRVSFKMVGKTPLLPKGHEVAWDQFKLPLYAPAEKVNLSMLAELKLKEARNSIQVRGKNFNIVFDKKTGQITSLVYEGTEFVKTGPVPNFWRAPTDNDFGGDMPQRLGIWRKAGENRTIDRVMTKKINSRQVQIEVASILPA</sequence>
<feature type="non-terminal residue" evidence="8">
    <location>
        <position position="279"/>
    </location>
</feature>
<dbReference type="GO" id="GO:0030246">
    <property type="term" value="F:carbohydrate binding"/>
    <property type="evidence" value="ECO:0007669"/>
    <property type="project" value="InterPro"/>
</dbReference>
<comment type="catalytic activity">
    <reaction evidence="1">
        <text>Hydrolysis of terminal non-reducing beta-D-galactose residues in beta-D-galactosides.</text>
        <dbReference type="EC" id="3.2.1.23"/>
    </reaction>
</comment>
<evidence type="ECO:0000256" key="4">
    <source>
        <dbReference type="ARBA" id="ARBA00023295"/>
    </source>
</evidence>
<proteinExistence type="predicted"/>
<comment type="caution">
    <text evidence="8">The sequence shown here is derived from an EMBL/GenBank/DDBJ whole genome shotgun (WGS) entry which is preliminary data.</text>
</comment>
<dbReference type="Pfam" id="PF02836">
    <property type="entry name" value="Glyco_hydro_2_C"/>
    <property type="match status" value="1"/>
</dbReference>
<dbReference type="GO" id="GO:0004565">
    <property type="term" value="F:beta-galactosidase activity"/>
    <property type="evidence" value="ECO:0007669"/>
    <property type="project" value="UniProtKB-EC"/>
</dbReference>
<dbReference type="InterPro" id="IPR006103">
    <property type="entry name" value="Glyco_hydro_2_cat"/>
</dbReference>
<feature type="non-terminal residue" evidence="8">
    <location>
        <position position="1"/>
    </location>
</feature>
<evidence type="ECO:0000259" key="6">
    <source>
        <dbReference type="Pfam" id="PF02929"/>
    </source>
</evidence>
<gene>
    <name evidence="8" type="ORF">S03H2_37325</name>
</gene>
<dbReference type="InterPro" id="IPR050347">
    <property type="entry name" value="Bact_Beta-galactosidase"/>
</dbReference>
<accession>X1FRJ9</accession>
<feature type="domain" description="Beta galactosidase small chain/" evidence="6">
    <location>
        <begin position="194"/>
        <end position="266"/>
    </location>
</feature>
<dbReference type="Gene3D" id="2.60.40.10">
    <property type="entry name" value="Immunoglobulins"/>
    <property type="match status" value="1"/>
</dbReference>
<dbReference type="Gene3D" id="2.70.98.10">
    <property type="match status" value="1"/>
</dbReference>
<feature type="domain" description="Glycoside hydrolase family 2 catalytic" evidence="5">
    <location>
        <begin position="2"/>
        <end position="65"/>
    </location>
</feature>
<dbReference type="PANTHER" id="PTHR46323">
    <property type="entry name" value="BETA-GALACTOSIDASE"/>
    <property type="match status" value="1"/>
</dbReference>
<dbReference type="GO" id="GO:0005990">
    <property type="term" value="P:lactose catabolic process"/>
    <property type="evidence" value="ECO:0007669"/>
    <property type="project" value="TreeGrafter"/>
</dbReference>
<feature type="domain" description="Beta-galactosidase" evidence="7">
    <location>
        <begin position="76"/>
        <end position="165"/>
    </location>
</feature>
<name>X1FRJ9_9ZZZZ</name>
<dbReference type="InterPro" id="IPR036156">
    <property type="entry name" value="Beta-gal/glucu_dom_sf"/>
</dbReference>